<reference evidence="2 3" key="1">
    <citation type="submission" date="2008-10" db="EMBL/GenBank/DDBJ databases">
        <title>Draft genome sequence of Collinsella stercoris (DSM 13279).</title>
        <authorList>
            <person name="Sudarsanam P."/>
            <person name="Ley R."/>
            <person name="Guruge J."/>
            <person name="Turnbaugh P.J."/>
            <person name="Mahowald M."/>
            <person name="Liep D."/>
            <person name="Gordon J."/>
        </authorList>
    </citation>
    <scope>NUCLEOTIDE SEQUENCE [LARGE SCALE GENOMIC DNA]</scope>
    <source>
        <strain evidence="2 3">DSM 13279</strain>
    </source>
</reference>
<dbReference type="Proteomes" id="UP000003560">
    <property type="component" value="Unassembled WGS sequence"/>
</dbReference>
<keyword evidence="3" id="KW-1185">Reference proteome</keyword>
<dbReference type="EMBL" id="ABXJ01000030">
    <property type="protein sequence ID" value="EEA91207.1"/>
    <property type="molecule type" value="Genomic_DNA"/>
</dbReference>
<evidence type="ECO:0000313" key="2">
    <source>
        <dbReference type="EMBL" id="EEA91207.1"/>
    </source>
</evidence>
<accession>B6G910</accession>
<evidence type="ECO:0000256" key="1">
    <source>
        <dbReference type="SAM" id="MobiDB-lite"/>
    </source>
</evidence>
<name>B6G910_9ACTN</name>
<evidence type="ECO:0000313" key="3">
    <source>
        <dbReference type="Proteomes" id="UP000003560"/>
    </source>
</evidence>
<feature type="compositionally biased region" description="Polar residues" evidence="1">
    <location>
        <begin position="32"/>
        <end position="51"/>
    </location>
</feature>
<gene>
    <name evidence="2" type="ORF">COLSTE_00551</name>
</gene>
<dbReference type="AlphaFoldDB" id="B6G910"/>
<protein>
    <submittedName>
        <fullName evidence="2">Uncharacterized protein</fullName>
    </submittedName>
</protein>
<organism evidence="2 3">
    <name type="scientific">Collinsella stercoris DSM 13279</name>
    <dbReference type="NCBI Taxonomy" id="445975"/>
    <lineage>
        <taxon>Bacteria</taxon>
        <taxon>Bacillati</taxon>
        <taxon>Actinomycetota</taxon>
        <taxon>Coriobacteriia</taxon>
        <taxon>Coriobacteriales</taxon>
        <taxon>Coriobacteriaceae</taxon>
        <taxon>Collinsella</taxon>
    </lineage>
</organism>
<dbReference type="STRING" id="445975.COLSTE_00551"/>
<reference evidence="2 3" key="2">
    <citation type="submission" date="2008-10" db="EMBL/GenBank/DDBJ databases">
        <authorList>
            <person name="Fulton L."/>
            <person name="Clifton S."/>
            <person name="Fulton B."/>
            <person name="Xu J."/>
            <person name="Minx P."/>
            <person name="Pepin K.H."/>
            <person name="Johnson M."/>
            <person name="Thiruvilangam P."/>
            <person name="Bhonagiri V."/>
            <person name="Nash W.E."/>
            <person name="Mardis E.R."/>
            <person name="Wilson R.K."/>
        </authorList>
    </citation>
    <scope>NUCLEOTIDE SEQUENCE [LARGE SCALE GENOMIC DNA]</scope>
    <source>
        <strain evidence="2 3">DSM 13279</strain>
    </source>
</reference>
<sequence length="51" mass="5679">MPLLLSWRSGRGGGGWFCSGNVAREKALNPSERGSQNMRFRETGQNTLIVR</sequence>
<comment type="caution">
    <text evidence="2">The sequence shown here is derived from an EMBL/GenBank/DDBJ whole genome shotgun (WGS) entry which is preliminary data.</text>
</comment>
<feature type="region of interest" description="Disordered" evidence="1">
    <location>
        <begin position="28"/>
        <end position="51"/>
    </location>
</feature>
<proteinExistence type="predicted"/>
<dbReference type="HOGENOM" id="CLU_3097701_0_0_11"/>